<evidence type="ECO:0000256" key="1">
    <source>
        <dbReference type="SAM" id="Phobius"/>
    </source>
</evidence>
<accession>A0A2P2P6I0</accession>
<name>A0A2P2P6I0_RHIMU</name>
<keyword evidence="1" id="KW-0812">Transmembrane</keyword>
<proteinExistence type="predicted"/>
<keyword evidence="1" id="KW-0472">Membrane</keyword>
<feature type="transmembrane region" description="Helical" evidence="1">
    <location>
        <begin position="12"/>
        <end position="31"/>
    </location>
</feature>
<keyword evidence="1" id="KW-1133">Transmembrane helix</keyword>
<organism evidence="2">
    <name type="scientific">Rhizophora mucronata</name>
    <name type="common">Asiatic mangrove</name>
    <dbReference type="NCBI Taxonomy" id="61149"/>
    <lineage>
        <taxon>Eukaryota</taxon>
        <taxon>Viridiplantae</taxon>
        <taxon>Streptophyta</taxon>
        <taxon>Embryophyta</taxon>
        <taxon>Tracheophyta</taxon>
        <taxon>Spermatophyta</taxon>
        <taxon>Magnoliopsida</taxon>
        <taxon>eudicotyledons</taxon>
        <taxon>Gunneridae</taxon>
        <taxon>Pentapetalae</taxon>
        <taxon>rosids</taxon>
        <taxon>fabids</taxon>
        <taxon>Malpighiales</taxon>
        <taxon>Rhizophoraceae</taxon>
        <taxon>Rhizophora</taxon>
    </lineage>
</organism>
<reference evidence="2" key="1">
    <citation type="submission" date="2018-02" db="EMBL/GenBank/DDBJ databases">
        <title>Rhizophora mucronata_Transcriptome.</title>
        <authorList>
            <person name="Meera S.P."/>
            <person name="Sreeshan A."/>
            <person name="Augustine A."/>
        </authorList>
    </citation>
    <scope>NUCLEOTIDE SEQUENCE</scope>
    <source>
        <tissue evidence="2">Leaf</tissue>
    </source>
</reference>
<dbReference type="EMBL" id="GGEC01069882">
    <property type="protein sequence ID" value="MBX50366.1"/>
    <property type="molecule type" value="Transcribed_RNA"/>
</dbReference>
<protein>
    <submittedName>
        <fullName evidence="2">Uncharacterized protein</fullName>
    </submittedName>
</protein>
<dbReference type="AlphaFoldDB" id="A0A2P2P6I0"/>
<sequence>MKKMQNTRSQKKNLQPYGMILFLAIYTVILINS</sequence>
<evidence type="ECO:0000313" key="2">
    <source>
        <dbReference type="EMBL" id="MBX50366.1"/>
    </source>
</evidence>